<protein>
    <recommendedName>
        <fullName evidence="6">UBC core domain-containing protein</fullName>
    </recommendedName>
</protein>
<dbReference type="FunFam" id="3.10.110.10:FF:000002">
    <property type="entry name" value="Ubiquitin-conjugating enzyme E2 D3"/>
    <property type="match status" value="1"/>
</dbReference>
<evidence type="ECO:0000256" key="5">
    <source>
        <dbReference type="SAM" id="MobiDB-lite"/>
    </source>
</evidence>
<dbReference type="SMART" id="SM00212">
    <property type="entry name" value="UBCc"/>
    <property type="match status" value="1"/>
</dbReference>
<keyword evidence="1" id="KW-0808">Transferase</keyword>
<dbReference type="AlphaFoldDB" id="A0A7R9LY70"/>
<evidence type="ECO:0000313" key="7">
    <source>
        <dbReference type="EMBL" id="CAD7649961.1"/>
    </source>
</evidence>
<dbReference type="InterPro" id="IPR023313">
    <property type="entry name" value="UBQ-conjugating_AS"/>
</dbReference>
<dbReference type="PANTHER" id="PTHR24068">
    <property type="entry name" value="UBIQUITIN-CONJUGATING ENZYME E2"/>
    <property type="match status" value="1"/>
</dbReference>
<dbReference type="GO" id="GO:0005524">
    <property type="term" value="F:ATP binding"/>
    <property type="evidence" value="ECO:0007669"/>
    <property type="project" value="UniProtKB-UniRule"/>
</dbReference>
<dbReference type="InterPro" id="IPR016135">
    <property type="entry name" value="UBQ-conjugating_enzyme/RWD"/>
</dbReference>
<accession>A0A7R9LY70</accession>
<dbReference type="GO" id="GO:0016740">
    <property type="term" value="F:transferase activity"/>
    <property type="evidence" value="ECO:0007669"/>
    <property type="project" value="UniProtKB-KW"/>
</dbReference>
<dbReference type="SUPFAM" id="SSF54495">
    <property type="entry name" value="UBC-like"/>
    <property type="match status" value="1"/>
</dbReference>
<keyword evidence="2 4" id="KW-0833">Ubl conjugation pathway</keyword>
<keyword evidence="8" id="KW-1185">Reference proteome</keyword>
<evidence type="ECO:0000313" key="8">
    <source>
        <dbReference type="Proteomes" id="UP000728032"/>
    </source>
</evidence>
<organism evidence="7">
    <name type="scientific">Oppiella nova</name>
    <dbReference type="NCBI Taxonomy" id="334625"/>
    <lineage>
        <taxon>Eukaryota</taxon>
        <taxon>Metazoa</taxon>
        <taxon>Ecdysozoa</taxon>
        <taxon>Arthropoda</taxon>
        <taxon>Chelicerata</taxon>
        <taxon>Arachnida</taxon>
        <taxon>Acari</taxon>
        <taxon>Acariformes</taxon>
        <taxon>Sarcoptiformes</taxon>
        <taxon>Oribatida</taxon>
        <taxon>Brachypylina</taxon>
        <taxon>Oppioidea</taxon>
        <taxon>Oppiidae</taxon>
        <taxon>Oppiella</taxon>
    </lineage>
</organism>
<evidence type="ECO:0000256" key="3">
    <source>
        <dbReference type="PROSITE-ProRule" id="PRU10133"/>
    </source>
</evidence>
<evidence type="ECO:0000259" key="6">
    <source>
        <dbReference type="PROSITE" id="PS50127"/>
    </source>
</evidence>
<dbReference type="Pfam" id="PF00179">
    <property type="entry name" value="UQ_con"/>
    <property type="match status" value="1"/>
</dbReference>
<dbReference type="EMBL" id="CAJPVJ010003905">
    <property type="protein sequence ID" value="CAG2168065.1"/>
    <property type="molecule type" value="Genomic_DNA"/>
</dbReference>
<dbReference type="PROSITE" id="PS50127">
    <property type="entry name" value="UBC_2"/>
    <property type="match status" value="1"/>
</dbReference>
<dbReference type="PROSITE" id="PS00183">
    <property type="entry name" value="UBC_1"/>
    <property type="match status" value="1"/>
</dbReference>
<evidence type="ECO:0000256" key="2">
    <source>
        <dbReference type="ARBA" id="ARBA00022786"/>
    </source>
</evidence>
<keyword evidence="4" id="KW-0067">ATP-binding</keyword>
<proteinExistence type="inferred from homology"/>
<dbReference type="InterPro" id="IPR000608">
    <property type="entry name" value="UBC"/>
</dbReference>
<feature type="region of interest" description="Disordered" evidence="5">
    <location>
        <begin position="152"/>
        <end position="172"/>
    </location>
</feature>
<sequence length="172" mass="19234">MAALKRLHKELEDLRKEPPPRCTASPVGADLFTWNGTIEGPPDTPYEGGVFDLIIKFPSDYPYKPPHIRLITRIYHPNITPDGIICLDTLKKQWSCALTIFKVLLSIQQLLSDPNPDDPLVPEVARQFKRDRVKFDREAKVWTQKYAIPIAASQQSDDSAGSSDASDASDSS</sequence>
<comment type="similarity">
    <text evidence="4">Belongs to the ubiquitin-conjugating enzyme family.</text>
</comment>
<name>A0A7R9LY70_9ACAR</name>
<dbReference type="OrthoDB" id="6406599at2759"/>
<gene>
    <name evidence="7" type="ORF">ONB1V03_LOCUS7559</name>
</gene>
<keyword evidence="4" id="KW-0547">Nucleotide-binding</keyword>
<dbReference type="EMBL" id="OC918730">
    <property type="protein sequence ID" value="CAD7649961.1"/>
    <property type="molecule type" value="Genomic_DNA"/>
</dbReference>
<feature type="domain" description="UBC core" evidence="6">
    <location>
        <begin position="2"/>
        <end position="148"/>
    </location>
</feature>
<feature type="active site" description="Glycyl thioester intermediate" evidence="3">
    <location>
        <position position="86"/>
    </location>
</feature>
<evidence type="ECO:0000256" key="1">
    <source>
        <dbReference type="ARBA" id="ARBA00022679"/>
    </source>
</evidence>
<reference evidence="7" key="1">
    <citation type="submission" date="2020-11" db="EMBL/GenBank/DDBJ databases">
        <authorList>
            <person name="Tran Van P."/>
        </authorList>
    </citation>
    <scope>NUCLEOTIDE SEQUENCE</scope>
</reference>
<dbReference type="Proteomes" id="UP000728032">
    <property type="component" value="Unassembled WGS sequence"/>
</dbReference>
<dbReference type="Gene3D" id="3.10.110.10">
    <property type="entry name" value="Ubiquitin Conjugating Enzyme"/>
    <property type="match status" value="1"/>
</dbReference>
<evidence type="ECO:0000256" key="4">
    <source>
        <dbReference type="RuleBase" id="RU362109"/>
    </source>
</evidence>